<dbReference type="PANTHER" id="PTHR43648:SF1">
    <property type="entry name" value="ELECTRON TRANSFER FLAVOPROTEIN BETA SUBUNIT LYSINE METHYLTRANSFERASE"/>
    <property type="match status" value="1"/>
</dbReference>
<evidence type="ECO:0000256" key="6">
    <source>
        <dbReference type="HAMAP-Rule" id="MF_00735"/>
    </source>
</evidence>
<feature type="binding site" evidence="6">
    <location>
        <position position="172"/>
    </location>
    <ligand>
        <name>S-adenosyl-L-methionine</name>
        <dbReference type="ChEBI" id="CHEBI:59789"/>
    </ligand>
</feature>
<comment type="catalytic activity">
    <reaction evidence="6">
        <text>L-lysyl-[protein] + 3 S-adenosyl-L-methionine = N(6),N(6),N(6)-trimethyl-L-lysyl-[protein] + 3 S-adenosyl-L-homocysteine + 3 H(+)</text>
        <dbReference type="Rhea" id="RHEA:54192"/>
        <dbReference type="Rhea" id="RHEA-COMP:9752"/>
        <dbReference type="Rhea" id="RHEA-COMP:13826"/>
        <dbReference type="ChEBI" id="CHEBI:15378"/>
        <dbReference type="ChEBI" id="CHEBI:29969"/>
        <dbReference type="ChEBI" id="CHEBI:57856"/>
        <dbReference type="ChEBI" id="CHEBI:59789"/>
        <dbReference type="ChEBI" id="CHEBI:61961"/>
    </reaction>
</comment>
<dbReference type="InterPro" id="IPR050078">
    <property type="entry name" value="Ribosomal_L11_MeTrfase_PrmA"/>
</dbReference>
<evidence type="ECO:0000256" key="4">
    <source>
        <dbReference type="ARBA" id="ARBA00022679"/>
    </source>
</evidence>
<organism evidence="7 8">
    <name type="scientific">Mucilaginibacter defluvii</name>
    <dbReference type="NCBI Taxonomy" id="1196019"/>
    <lineage>
        <taxon>Bacteria</taxon>
        <taxon>Pseudomonadati</taxon>
        <taxon>Bacteroidota</taxon>
        <taxon>Sphingobacteriia</taxon>
        <taxon>Sphingobacteriales</taxon>
        <taxon>Sphingobacteriaceae</taxon>
        <taxon>Mucilaginibacter</taxon>
    </lineage>
</organism>
<keyword evidence="5 6" id="KW-0949">S-adenosyl-L-methionine</keyword>
<evidence type="ECO:0000256" key="2">
    <source>
        <dbReference type="ARBA" id="ARBA00022490"/>
    </source>
</evidence>
<feature type="binding site" evidence="6">
    <location>
        <position position="214"/>
    </location>
    <ligand>
        <name>S-adenosyl-L-methionine</name>
        <dbReference type="ChEBI" id="CHEBI:59789"/>
    </ligand>
</feature>
<evidence type="ECO:0000256" key="1">
    <source>
        <dbReference type="ARBA" id="ARBA00009741"/>
    </source>
</evidence>
<dbReference type="EC" id="2.1.1.-" evidence="6"/>
<dbReference type="Proteomes" id="UP001501436">
    <property type="component" value="Unassembled WGS sequence"/>
</dbReference>
<feature type="binding site" evidence="6">
    <location>
        <position position="129"/>
    </location>
    <ligand>
        <name>S-adenosyl-L-methionine</name>
        <dbReference type="ChEBI" id="CHEBI:59789"/>
    </ligand>
</feature>
<dbReference type="SUPFAM" id="SSF53335">
    <property type="entry name" value="S-adenosyl-L-methionine-dependent methyltransferases"/>
    <property type="match status" value="1"/>
</dbReference>
<comment type="similarity">
    <text evidence="1 6">Belongs to the methyltransferase superfamily. PrmA family.</text>
</comment>
<proteinExistence type="inferred from homology"/>
<dbReference type="NCBIfam" id="NF001785">
    <property type="entry name" value="PRK00517.2-2"/>
    <property type="match status" value="1"/>
</dbReference>
<comment type="caution">
    <text evidence="7">The sequence shown here is derived from an EMBL/GenBank/DDBJ whole genome shotgun (WGS) entry which is preliminary data.</text>
</comment>
<dbReference type="GO" id="GO:0005840">
    <property type="term" value="C:ribosome"/>
    <property type="evidence" value="ECO:0007669"/>
    <property type="project" value="UniProtKB-KW"/>
</dbReference>
<evidence type="ECO:0000313" key="7">
    <source>
        <dbReference type="EMBL" id="GAA4918588.1"/>
    </source>
</evidence>
<dbReference type="RefSeq" id="WP_345331327.1">
    <property type="nucleotide sequence ID" value="NZ_BAABJI010000002.1"/>
</dbReference>
<gene>
    <name evidence="6 7" type="primary">prmA</name>
    <name evidence="7" type="ORF">GCM10023313_22800</name>
</gene>
<sequence length="279" mass="31505">MDYYEIDFTLAAAEDYQRDLLIDAMAGLGCDTFEETEAGFKAYIQSADFDEEGLEEQLAAYEGMLDYTYQVNLIPQKNWNEAWESNFEPIEIQDKIFVRATFHEPRAEFPYEIVIDPKMAFGTGHHQTTSMMLELMLDEYFAGKQVLDMGCGTGILAIMASKLSANDITAIDYDPVCYDSTLENATLNNANNITALCGSKEAIPDAFYDVVLANINRNILLDQMERYAEVLKPGGVIFFSGFYETPDLDIIKEAAASRGLIYDRHLERKDWVAARFVKG</sequence>
<evidence type="ECO:0000256" key="5">
    <source>
        <dbReference type="ARBA" id="ARBA00022691"/>
    </source>
</evidence>
<keyword evidence="7" id="KW-0689">Ribosomal protein</keyword>
<evidence type="ECO:0000256" key="3">
    <source>
        <dbReference type="ARBA" id="ARBA00022603"/>
    </source>
</evidence>
<dbReference type="PANTHER" id="PTHR43648">
    <property type="entry name" value="ELECTRON TRANSFER FLAVOPROTEIN BETA SUBUNIT LYSINE METHYLTRANSFERASE"/>
    <property type="match status" value="1"/>
</dbReference>
<keyword evidence="7" id="KW-0687">Ribonucleoprotein</keyword>
<dbReference type="CDD" id="cd02440">
    <property type="entry name" value="AdoMet_MTases"/>
    <property type="match status" value="1"/>
</dbReference>
<dbReference type="InterPro" id="IPR004498">
    <property type="entry name" value="Ribosomal_PrmA_MeTrfase"/>
</dbReference>
<comment type="function">
    <text evidence="6">Methylates ribosomal protein L11.</text>
</comment>
<dbReference type="Pfam" id="PF06325">
    <property type="entry name" value="PrmA"/>
    <property type="match status" value="1"/>
</dbReference>
<reference evidence="8" key="1">
    <citation type="journal article" date="2019" name="Int. J. Syst. Evol. Microbiol.">
        <title>The Global Catalogue of Microorganisms (GCM) 10K type strain sequencing project: providing services to taxonomists for standard genome sequencing and annotation.</title>
        <authorList>
            <consortium name="The Broad Institute Genomics Platform"/>
            <consortium name="The Broad Institute Genome Sequencing Center for Infectious Disease"/>
            <person name="Wu L."/>
            <person name="Ma J."/>
        </authorList>
    </citation>
    <scope>NUCLEOTIDE SEQUENCE [LARGE SCALE GENOMIC DNA]</scope>
    <source>
        <strain evidence="8">JCM 18283</strain>
    </source>
</reference>
<dbReference type="GO" id="GO:0032259">
    <property type="term" value="P:methylation"/>
    <property type="evidence" value="ECO:0007669"/>
    <property type="project" value="UniProtKB-KW"/>
</dbReference>
<dbReference type="PIRSF" id="PIRSF000401">
    <property type="entry name" value="RPL11_MTase"/>
    <property type="match status" value="1"/>
</dbReference>
<comment type="subcellular location">
    <subcellularLocation>
        <location evidence="6">Cytoplasm</location>
    </subcellularLocation>
</comment>
<protein>
    <recommendedName>
        <fullName evidence="6">Ribosomal protein L11 methyltransferase</fullName>
        <shortName evidence="6">L11 Mtase</shortName>
        <ecNumber evidence="6">2.1.1.-</ecNumber>
    </recommendedName>
</protein>
<dbReference type="EMBL" id="BAABJI010000002">
    <property type="protein sequence ID" value="GAA4918588.1"/>
    <property type="molecule type" value="Genomic_DNA"/>
</dbReference>
<keyword evidence="8" id="KW-1185">Reference proteome</keyword>
<dbReference type="HAMAP" id="MF_00735">
    <property type="entry name" value="Methyltr_PrmA"/>
    <property type="match status" value="1"/>
</dbReference>
<keyword evidence="3 6" id="KW-0489">Methyltransferase</keyword>
<dbReference type="GO" id="GO:0008168">
    <property type="term" value="F:methyltransferase activity"/>
    <property type="evidence" value="ECO:0007669"/>
    <property type="project" value="UniProtKB-KW"/>
</dbReference>
<dbReference type="Gene3D" id="3.40.50.150">
    <property type="entry name" value="Vaccinia Virus protein VP39"/>
    <property type="match status" value="1"/>
</dbReference>
<keyword evidence="4 6" id="KW-0808">Transferase</keyword>
<dbReference type="InterPro" id="IPR029063">
    <property type="entry name" value="SAM-dependent_MTases_sf"/>
</dbReference>
<feature type="binding site" evidence="6">
    <location>
        <position position="150"/>
    </location>
    <ligand>
        <name>S-adenosyl-L-methionine</name>
        <dbReference type="ChEBI" id="CHEBI:59789"/>
    </ligand>
</feature>
<keyword evidence="2 6" id="KW-0963">Cytoplasm</keyword>
<name>A0ABP9FVW2_9SPHI</name>
<accession>A0ABP9FVW2</accession>
<evidence type="ECO:0000313" key="8">
    <source>
        <dbReference type="Proteomes" id="UP001501436"/>
    </source>
</evidence>